<dbReference type="InterPro" id="IPR017927">
    <property type="entry name" value="FAD-bd_FR_type"/>
</dbReference>
<feature type="non-terminal residue" evidence="2">
    <location>
        <position position="199"/>
    </location>
</feature>
<dbReference type="Pfam" id="PF00175">
    <property type="entry name" value="NAD_binding_1"/>
    <property type="match status" value="1"/>
</dbReference>
<dbReference type="PROSITE" id="PS51384">
    <property type="entry name" value="FAD_FR"/>
    <property type="match status" value="1"/>
</dbReference>
<dbReference type="InterPro" id="IPR039261">
    <property type="entry name" value="FNR_nucleotide-bd"/>
</dbReference>
<name>X1DGM5_9ZZZZ</name>
<dbReference type="GO" id="GO:0016491">
    <property type="term" value="F:oxidoreductase activity"/>
    <property type="evidence" value="ECO:0007669"/>
    <property type="project" value="InterPro"/>
</dbReference>
<sequence length="199" mass="22061">MYQVIAEVLSNKNITLNYFKIILNAPEICQDAQPGQFVHIKVTAGSAFLLRRPFSIHNTEDEKLEILYQVVGKGTDLLSKKEKSEKLDLLGPLGQGFELKENFGKVILVAGGIGVAPLYFLAKRLLNHDSKISGQTPPKSRRPKITLFLGAQTRKQILCAQDFKNLGVTVKIATEDGSWGYKGLVSDFLAEALLRYSKP</sequence>
<evidence type="ECO:0000259" key="1">
    <source>
        <dbReference type="PROSITE" id="PS51384"/>
    </source>
</evidence>
<dbReference type="SUPFAM" id="SSF52343">
    <property type="entry name" value="Ferredoxin reductase-like, C-terminal NADP-linked domain"/>
    <property type="match status" value="1"/>
</dbReference>
<accession>X1DGM5</accession>
<dbReference type="SUPFAM" id="SSF63380">
    <property type="entry name" value="Riboflavin synthase domain-like"/>
    <property type="match status" value="1"/>
</dbReference>
<dbReference type="PANTHER" id="PTHR43513">
    <property type="entry name" value="DIHYDROOROTATE DEHYDROGENASE B (NAD(+)), ELECTRON TRANSFER SUBUNIT"/>
    <property type="match status" value="1"/>
</dbReference>
<protein>
    <recommendedName>
        <fullName evidence="1">FAD-binding FR-type domain-containing protein</fullName>
    </recommendedName>
</protein>
<evidence type="ECO:0000313" key="2">
    <source>
        <dbReference type="EMBL" id="GAG95571.1"/>
    </source>
</evidence>
<dbReference type="Gene3D" id="2.40.30.10">
    <property type="entry name" value="Translation factors"/>
    <property type="match status" value="1"/>
</dbReference>
<gene>
    <name evidence="2" type="ORF">S01H4_36848</name>
</gene>
<dbReference type="Gene3D" id="3.40.50.80">
    <property type="entry name" value="Nucleotide-binding domain of ferredoxin-NADP reductase (FNR) module"/>
    <property type="match status" value="1"/>
</dbReference>
<organism evidence="2">
    <name type="scientific">marine sediment metagenome</name>
    <dbReference type="NCBI Taxonomy" id="412755"/>
    <lineage>
        <taxon>unclassified sequences</taxon>
        <taxon>metagenomes</taxon>
        <taxon>ecological metagenomes</taxon>
    </lineage>
</organism>
<dbReference type="AlphaFoldDB" id="X1DGM5"/>
<feature type="domain" description="FAD-binding FR-type" evidence="1">
    <location>
        <begin position="1"/>
        <end position="99"/>
    </location>
</feature>
<dbReference type="InterPro" id="IPR001433">
    <property type="entry name" value="OxRdtase_FAD/NAD-bd"/>
</dbReference>
<dbReference type="InterPro" id="IPR050353">
    <property type="entry name" value="PyrK_electron_transfer"/>
</dbReference>
<dbReference type="PANTHER" id="PTHR43513:SF3">
    <property type="entry name" value="DIHYDROOROTATE DEHYDROGENASE B (NAD(+)), ELECTRON TRANSFER SUBUNIT-RELATED"/>
    <property type="match status" value="1"/>
</dbReference>
<proteinExistence type="predicted"/>
<dbReference type="CDD" id="cd06218">
    <property type="entry name" value="DHOD_e_trans"/>
    <property type="match status" value="1"/>
</dbReference>
<dbReference type="InterPro" id="IPR017938">
    <property type="entry name" value="Riboflavin_synthase-like_b-brl"/>
</dbReference>
<dbReference type="PRINTS" id="PR00410">
    <property type="entry name" value="PHEHYDRXLASE"/>
</dbReference>
<reference evidence="2" key="1">
    <citation type="journal article" date="2014" name="Front. Microbiol.">
        <title>High frequency of phylogenetically diverse reductive dehalogenase-homologous genes in deep subseafloor sedimentary metagenomes.</title>
        <authorList>
            <person name="Kawai M."/>
            <person name="Futagami T."/>
            <person name="Toyoda A."/>
            <person name="Takaki Y."/>
            <person name="Nishi S."/>
            <person name="Hori S."/>
            <person name="Arai W."/>
            <person name="Tsubouchi T."/>
            <person name="Morono Y."/>
            <person name="Uchiyama I."/>
            <person name="Ito T."/>
            <person name="Fujiyama A."/>
            <person name="Inagaki F."/>
            <person name="Takami H."/>
        </authorList>
    </citation>
    <scope>NUCLEOTIDE SEQUENCE</scope>
    <source>
        <strain evidence="2">Expedition CK06-06</strain>
    </source>
</reference>
<comment type="caution">
    <text evidence="2">The sequence shown here is derived from an EMBL/GenBank/DDBJ whole genome shotgun (WGS) entry which is preliminary data.</text>
</comment>
<dbReference type="EMBL" id="BART01019733">
    <property type="protein sequence ID" value="GAG95571.1"/>
    <property type="molecule type" value="Genomic_DNA"/>
</dbReference>